<sequence>MTPETFIAECRDCIASGGGPADIAALVRAALVSQRDDPAWQGRDEFLYRSAALLIVNVTLPPHGATPVHDHGMWAVVGVSSGCELDRFYVRGRDGGLDVVEDITVPAGTAIAMDADAIHAIFNPLPIEMRGIHVCGGDMVSAPRNMWHPQTGDMLPYDGKVFEEWCEALTRAARPAQAPAC</sequence>
<name>A0ABM7Q856_9GAMM</name>
<dbReference type="InterPro" id="IPR011051">
    <property type="entry name" value="RmlC_Cupin_sf"/>
</dbReference>
<evidence type="ECO:0000313" key="2">
    <source>
        <dbReference type="Proteomes" id="UP000681317"/>
    </source>
</evidence>
<accession>A0ABM7Q856</accession>
<dbReference type="SUPFAM" id="SSF51182">
    <property type="entry name" value="RmlC-like cupins"/>
    <property type="match status" value="1"/>
</dbReference>
<gene>
    <name evidence="1" type="ORF">LYSCAS_26580</name>
</gene>
<organism evidence="1 2">
    <name type="scientific">Noviluteimonas caseinilytica</name>
    <dbReference type="NCBI Taxonomy" id="2675101"/>
    <lineage>
        <taxon>Bacteria</taxon>
        <taxon>Pseudomonadati</taxon>
        <taxon>Pseudomonadota</taxon>
        <taxon>Gammaproteobacteria</taxon>
        <taxon>Lysobacterales</taxon>
        <taxon>Lysobacteraceae</taxon>
        <taxon>Noviluteimonas</taxon>
    </lineage>
</organism>
<evidence type="ECO:0008006" key="3">
    <source>
        <dbReference type="Google" id="ProtNLM"/>
    </source>
</evidence>
<keyword evidence="2" id="KW-1185">Reference proteome</keyword>
<dbReference type="InterPro" id="IPR014710">
    <property type="entry name" value="RmlC-like_jellyroll"/>
</dbReference>
<reference evidence="1 2" key="1">
    <citation type="submission" date="2021-03" db="EMBL/GenBank/DDBJ databases">
        <title>Complete Genome Sequences of Two Lysobacter Strains Isolated from Sea Water (Lysobacter caseinilyticus) and Soil (Lysobacter helvus) in South Korea.</title>
        <authorList>
            <person name="Watanabe Y."/>
            <person name="Arakawa K."/>
        </authorList>
    </citation>
    <scope>NUCLEOTIDE SEQUENCE [LARGE SCALE GENOMIC DNA]</scope>
    <source>
        <strain evidence="1 2">KVB24</strain>
    </source>
</reference>
<dbReference type="Proteomes" id="UP000681317">
    <property type="component" value="Chromosome"/>
</dbReference>
<dbReference type="EMBL" id="AP024545">
    <property type="protein sequence ID" value="BCT93634.1"/>
    <property type="molecule type" value="Genomic_DNA"/>
</dbReference>
<protein>
    <recommendedName>
        <fullName evidence="3">Cysteine dioxygenase</fullName>
    </recommendedName>
</protein>
<proteinExistence type="predicted"/>
<dbReference type="Gene3D" id="2.60.120.10">
    <property type="entry name" value="Jelly Rolls"/>
    <property type="match status" value="1"/>
</dbReference>
<evidence type="ECO:0000313" key="1">
    <source>
        <dbReference type="EMBL" id="BCT93634.1"/>
    </source>
</evidence>
<dbReference type="RefSeq" id="WP_213434550.1">
    <property type="nucleotide sequence ID" value="NZ_AP024545.1"/>
</dbReference>